<evidence type="ECO:0008006" key="3">
    <source>
        <dbReference type="Google" id="ProtNLM"/>
    </source>
</evidence>
<dbReference type="Gene3D" id="2.60.40.1080">
    <property type="match status" value="1"/>
</dbReference>
<accession>A0ABX7FIP0</accession>
<keyword evidence="2" id="KW-1185">Reference proteome</keyword>
<evidence type="ECO:0000313" key="2">
    <source>
        <dbReference type="Proteomes" id="UP000596248"/>
    </source>
</evidence>
<reference evidence="1 2" key="1">
    <citation type="submission" date="2021-01" db="EMBL/GenBank/DDBJ databases">
        <title>Identification of strong promoters based on the transcriptome of Brevibacillus choshinensis.</title>
        <authorList>
            <person name="Yao D."/>
            <person name="Zhang K."/>
            <person name="Wu J."/>
        </authorList>
    </citation>
    <scope>NUCLEOTIDE SEQUENCE [LARGE SCALE GENOMIC DNA]</scope>
    <source>
        <strain evidence="1 2">HPD31-SP3</strain>
    </source>
</reference>
<organism evidence="1 2">
    <name type="scientific">Brevibacillus choshinensis</name>
    <dbReference type="NCBI Taxonomy" id="54911"/>
    <lineage>
        <taxon>Bacteria</taxon>
        <taxon>Bacillati</taxon>
        <taxon>Bacillota</taxon>
        <taxon>Bacilli</taxon>
        <taxon>Bacillales</taxon>
        <taxon>Paenibacillaceae</taxon>
        <taxon>Brevibacillus</taxon>
    </lineage>
</organism>
<sequence length="124" mass="13618">MKGWLLYKAVLVAMSGFLMNGDISESGSKVVNHPPVLREEVTDPEQIFPWVVYEIDVSHVFSDEDGDELVFTAMSQSESVAKVEVEGSMIKVMAQKTGRVTIIVTASDQRGGTASTAYRFIVTE</sequence>
<name>A0ABX7FIP0_BRECH</name>
<dbReference type="Proteomes" id="UP000596248">
    <property type="component" value="Chromosome"/>
</dbReference>
<gene>
    <name evidence="1" type="ORF">JNE38_15920</name>
</gene>
<evidence type="ECO:0000313" key="1">
    <source>
        <dbReference type="EMBL" id="QRG65137.1"/>
    </source>
</evidence>
<dbReference type="EMBL" id="CP069127">
    <property type="protein sequence ID" value="QRG65137.1"/>
    <property type="molecule type" value="Genomic_DNA"/>
</dbReference>
<proteinExistence type="predicted"/>
<dbReference type="RefSeq" id="WP_203254655.1">
    <property type="nucleotide sequence ID" value="NZ_CP069127.1"/>
</dbReference>
<protein>
    <recommendedName>
        <fullName evidence="3">BIG2 domain-containing protein</fullName>
    </recommendedName>
</protein>